<keyword evidence="4" id="KW-0479">Metal-binding</keyword>
<protein>
    <submittedName>
        <fullName evidence="8">Radical SAM protein</fullName>
    </submittedName>
</protein>
<keyword evidence="6" id="KW-0411">Iron-sulfur</keyword>
<dbReference type="InterPro" id="IPR007197">
    <property type="entry name" value="rSAM"/>
</dbReference>
<dbReference type="CDD" id="cd01335">
    <property type="entry name" value="Radical_SAM"/>
    <property type="match status" value="1"/>
</dbReference>
<comment type="cofactor">
    <cofactor evidence="1">
        <name>[4Fe-4S] cluster</name>
        <dbReference type="ChEBI" id="CHEBI:49883"/>
    </cofactor>
</comment>
<reference evidence="8 9" key="1">
    <citation type="submission" date="2021-05" db="EMBL/GenBank/DDBJ databases">
        <title>A novel Methanospirillum isolate from a pyrite-forming mixed culture.</title>
        <authorList>
            <person name="Bunk B."/>
            <person name="Sproer C."/>
            <person name="Spring S."/>
            <person name="Pester M."/>
        </authorList>
    </citation>
    <scope>NUCLEOTIDE SEQUENCE [LARGE SCALE GENOMIC DNA]</scope>
    <source>
        <strain evidence="8 9">J.3.6.1-F.2.7.3</strain>
    </source>
</reference>
<dbReference type="Pfam" id="PF13186">
    <property type="entry name" value="SPASM"/>
    <property type="match status" value="1"/>
</dbReference>
<dbReference type="InterPro" id="IPR050377">
    <property type="entry name" value="Radical_SAM_PqqE_MftC-like"/>
</dbReference>
<dbReference type="Pfam" id="PF04055">
    <property type="entry name" value="Radical_SAM"/>
    <property type="match status" value="1"/>
</dbReference>
<feature type="domain" description="Radical SAM core" evidence="7">
    <location>
        <begin position="23"/>
        <end position="239"/>
    </location>
</feature>
<keyword evidence="2" id="KW-0004">4Fe-4S</keyword>
<evidence type="ECO:0000256" key="5">
    <source>
        <dbReference type="ARBA" id="ARBA00023004"/>
    </source>
</evidence>
<dbReference type="InterPro" id="IPR034391">
    <property type="entry name" value="AdoMet-like_SPASM_containing"/>
</dbReference>
<evidence type="ECO:0000313" key="9">
    <source>
        <dbReference type="Proteomes" id="UP000680656"/>
    </source>
</evidence>
<proteinExistence type="predicted"/>
<evidence type="ECO:0000256" key="2">
    <source>
        <dbReference type="ARBA" id="ARBA00022485"/>
    </source>
</evidence>
<dbReference type="SFLD" id="SFLDS00029">
    <property type="entry name" value="Radical_SAM"/>
    <property type="match status" value="1"/>
</dbReference>
<keyword evidence="3" id="KW-0949">S-adenosyl-L-methionine</keyword>
<dbReference type="CDD" id="cd21127">
    <property type="entry name" value="SPASM_rSAM"/>
    <property type="match status" value="1"/>
</dbReference>
<dbReference type="PROSITE" id="PS51918">
    <property type="entry name" value="RADICAL_SAM"/>
    <property type="match status" value="1"/>
</dbReference>
<dbReference type="Proteomes" id="UP000680656">
    <property type="component" value="Chromosome"/>
</dbReference>
<sequence length="341" mass="39030">MKAKIKPRINLEGRTKLETVIPLSIPFVLFVDPSSVCNFQCIFCPTGDRSLIRETGRSQELMDIFLYHKIINDLQEFDKPLKVLRLYKDGEPLLNPHFVDMVRLAKAKNVAESIDTTTNGSLLTPDLSLRIIDAGLDRINISVDGLSDEQFLTFTRTKVDFKSYVDNIRFFYENKKECEVCVKIPGDNLSEEDKLQFFEIFGDISDRISIEHTAPCWPEFDVEERTGITITQGIYGTNPTDVNVCPYIFYSISVNSDGTVSLCFLDWARKLVIGDVNTQSLKEIWDGIELFRYQIAHLSGRRKMNPVCEKCGQLTHCMPDNIDPYAPELLKKMKELHSLHD</sequence>
<gene>
    <name evidence="8" type="ORF">KHC33_01080</name>
</gene>
<dbReference type="PANTHER" id="PTHR11228">
    <property type="entry name" value="RADICAL SAM DOMAIN PROTEIN"/>
    <property type="match status" value="1"/>
</dbReference>
<accession>A0A8E7EK58</accession>
<dbReference type="InterPro" id="IPR058240">
    <property type="entry name" value="rSAM_sf"/>
</dbReference>
<evidence type="ECO:0000256" key="3">
    <source>
        <dbReference type="ARBA" id="ARBA00022691"/>
    </source>
</evidence>
<evidence type="ECO:0000256" key="1">
    <source>
        <dbReference type="ARBA" id="ARBA00001966"/>
    </source>
</evidence>
<evidence type="ECO:0000256" key="4">
    <source>
        <dbReference type="ARBA" id="ARBA00022723"/>
    </source>
</evidence>
<keyword evidence="9" id="KW-1185">Reference proteome</keyword>
<dbReference type="GO" id="GO:0003824">
    <property type="term" value="F:catalytic activity"/>
    <property type="evidence" value="ECO:0007669"/>
    <property type="project" value="InterPro"/>
</dbReference>
<dbReference type="SFLD" id="SFLDG01387">
    <property type="entry name" value="BtrN-like_SPASM_domain_contain"/>
    <property type="match status" value="1"/>
</dbReference>
<name>A0A8E7EK58_9EURY</name>
<dbReference type="InterPro" id="IPR013785">
    <property type="entry name" value="Aldolase_TIM"/>
</dbReference>
<dbReference type="SFLD" id="SFLDG01067">
    <property type="entry name" value="SPASM/twitch_domain_containing"/>
    <property type="match status" value="1"/>
</dbReference>
<dbReference type="KEGG" id="mrtj:KHC33_01080"/>
<keyword evidence="5" id="KW-0408">Iron</keyword>
<evidence type="ECO:0000256" key="6">
    <source>
        <dbReference type="ARBA" id="ARBA00023014"/>
    </source>
</evidence>
<dbReference type="AlphaFoldDB" id="A0A8E7EK58"/>
<dbReference type="Gene3D" id="3.20.20.70">
    <property type="entry name" value="Aldolase class I"/>
    <property type="match status" value="1"/>
</dbReference>
<dbReference type="InterPro" id="IPR023885">
    <property type="entry name" value="4Fe4S-binding_SPASM_dom"/>
</dbReference>
<evidence type="ECO:0000259" key="7">
    <source>
        <dbReference type="PROSITE" id="PS51918"/>
    </source>
</evidence>
<dbReference type="EMBL" id="CP075546">
    <property type="protein sequence ID" value="QVV89160.1"/>
    <property type="molecule type" value="Genomic_DNA"/>
</dbReference>
<dbReference type="SUPFAM" id="SSF102114">
    <property type="entry name" value="Radical SAM enzymes"/>
    <property type="match status" value="1"/>
</dbReference>
<organism evidence="8 9">
    <name type="scientific">Methanospirillum purgamenti</name>
    <dbReference type="NCBI Taxonomy" id="2834276"/>
    <lineage>
        <taxon>Archaea</taxon>
        <taxon>Methanobacteriati</taxon>
        <taxon>Methanobacteriota</taxon>
        <taxon>Stenosarchaea group</taxon>
        <taxon>Methanomicrobia</taxon>
        <taxon>Methanomicrobiales</taxon>
        <taxon>Methanospirillaceae</taxon>
        <taxon>Methanospirillum</taxon>
    </lineage>
</organism>
<evidence type="ECO:0000313" key="8">
    <source>
        <dbReference type="EMBL" id="QVV89160.1"/>
    </source>
</evidence>
<dbReference type="GO" id="GO:0046872">
    <property type="term" value="F:metal ion binding"/>
    <property type="evidence" value="ECO:0007669"/>
    <property type="project" value="UniProtKB-KW"/>
</dbReference>
<dbReference type="GeneID" id="65095734"/>
<dbReference type="RefSeq" id="WP_214419960.1">
    <property type="nucleotide sequence ID" value="NZ_CP075546.1"/>
</dbReference>
<dbReference type="GO" id="GO:0051536">
    <property type="term" value="F:iron-sulfur cluster binding"/>
    <property type="evidence" value="ECO:0007669"/>
    <property type="project" value="UniProtKB-KW"/>
</dbReference>
<dbReference type="PANTHER" id="PTHR11228:SF7">
    <property type="entry name" value="PQQA PEPTIDE CYCLASE"/>
    <property type="match status" value="1"/>
</dbReference>